<dbReference type="AlphaFoldDB" id="A0A6C0BQY0"/>
<sequence>MFVFCNICDSQQNVFDDETTGDCICINCATVINRECSFRVSFDTSTHSNVYNNIQTDQRKILRICDKYSISTSIISTVEEWLQRNLARSSMKNIRTAVCVINLFEFHSAPTVSMTSIRSWSSKMSVDESEVTVCLQKMNALDIHTESTNNCEKDWIVCLQKRCFQLLTDVFTIISMERKTSFKIKKECTYIVNNKASFSIVGIDYVSACILYHLFQEEYENIEDILVVSLRLNKKKFKSISKLLYSK</sequence>
<reference evidence="1" key="1">
    <citation type="journal article" date="2020" name="Nature">
        <title>Giant virus diversity and host interactions through global metagenomics.</title>
        <authorList>
            <person name="Schulz F."/>
            <person name="Roux S."/>
            <person name="Paez-Espino D."/>
            <person name="Jungbluth S."/>
            <person name="Walsh D.A."/>
            <person name="Denef V.J."/>
            <person name="McMahon K.D."/>
            <person name="Konstantinidis K.T."/>
            <person name="Eloe-Fadrosh E.A."/>
            <person name="Kyrpides N.C."/>
            <person name="Woyke T."/>
        </authorList>
    </citation>
    <scope>NUCLEOTIDE SEQUENCE</scope>
    <source>
        <strain evidence="1">GVMAG-M-3300018416-26</strain>
    </source>
</reference>
<proteinExistence type="predicted"/>
<organism evidence="1">
    <name type="scientific">viral metagenome</name>
    <dbReference type="NCBI Taxonomy" id="1070528"/>
    <lineage>
        <taxon>unclassified sequences</taxon>
        <taxon>metagenomes</taxon>
        <taxon>organismal metagenomes</taxon>
    </lineage>
</organism>
<accession>A0A6C0BQY0</accession>
<dbReference type="EMBL" id="MN739215">
    <property type="protein sequence ID" value="QHS94034.1"/>
    <property type="molecule type" value="Genomic_DNA"/>
</dbReference>
<name>A0A6C0BQY0_9ZZZZ</name>
<protein>
    <submittedName>
        <fullName evidence="1">Uncharacterized protein</fullName>
    </submittedName>
</protein>
<evidence type="ECO:0000313" key="1">
    <source>
        <dbReference type="EMBL" id="QHS94034.1"/>
    </source>
</evidence>